<gene>
    <name evidence="5" type="primary">ftsA</name>
    <name evidence="8" type="ORF">A3C82_00235</name>
</gene>
<evidence type="ECO:0000256" key="5">
    <source>
        <dbReference type="HAMAP-Rule" id="MF_02033"/>
    </source>
</evidence>
<dbReference type="Gene3D" id="3.30.420.40">
    <property type="match status" value="2"/>
</dbReference>
<dbReference type="InterPro" id="IPR050696">
    <property type="entry name" value="FtsA/MreB"/>
</dbReference>
<proteinExistence type="inferred from homology"/>
<dbReference type="Gene3D" id="3.30.1490.110">
    <property type="match status" value="1"/>
</dbReference>
<dbReference type="GO" id="GO:0032153">
    <property type="term" value="C:cell division site"/>
    <property type="evidence" value="ECO:0007669"/>
    <property type="project" value="UniProtKB-UniRule"/>
</dbReference>
<dbReference type="NCBIfam" id="TIGR01174">
    <property type="entry name" value="ftsA"/>
    <property type="match status" value="1"/>
</dbReference>
<comment type="subunit">
    <text evidence="5">Self-interacts. Interacts with FtsZ.</text>
</comment>
<sequence length="401" mass="42518">MKPHIVAALDIGTHSIKMMVSKIPEDSGDVEVLGLAEQRSAGVRKGAVVSPEETAKQILFLKQRIEQMAGFRVKEVSVTIGGSHLFVAPSHGIVAVSRADGNISQEDVDRVLSAAQAFSLRSNTEILDIFPQQFIVDGAAGVKEPIGMRGIRLEADVLAICGFSPYLKNLTQAVLAADLEITSIVPSPLASCATVLTLQDKELGVALVDIGAGTTGLAVYSEGDLIHTAVFPIGSDNITNDIAIGVRCDHDVAEAIKTQFGACMGSKGKKTEKVQRPDGENVSFGVSFVTHIIEARVKEILQLAGKELKKIGKQGLLPAGLVFTGGGAKLPRLADFAKKELKLPSRIGMPHRVLVSETKPELLGVMGLIVVSADSEGEASGNGLLSRLWNKAKKMFKSFIP</sequence>
<dbReference type="EMBL" id="MHTW01000015">
    <property type="protein sequence ID" value="OHA67276.1"/>
    <property type="molecule type" value="Genomic_DNA"/>
</dbReference>
<dbReference type="HAMAP" id="MF_02033">
    <property type="entry name" value="FtsA"/>
    <property type="match status" value="1"/>
</dbReference>
<evidence type="ECO:0000259" key="7">
    <source>
        <dbReference type="SMART" id="SM00842"/>
    </source>
</evidence>
<evidence type="ECO:0000256" key="1">
    <source>
        <dbReference type="ARBA" id="ARBA00022475"/>
    </source>
</evidence>
<name>A0A1G2R371_9BACT</name>
<dbReference type="AlphaFoldDB" id="A0A1G2R371"/>
<dbReference type="PIRSF" id="PIRSF003101">
    <property type="entry name" value="FtsA"/>
    <property type="match status" value="1"/>
</dbReference>
<dbReference type="InterPro" id="IPR003494">
    <property type="entry name" value="SHS2_FtsA"/>
</dbReference>
<comment type="subcellular location">
    <subcellularLocation>
        <location evidence="5">Cell membrane</location>
        <topology evidence="5">Peripheral membrane protein</topology>
        <orientation evidence="5">Cytoplasmic side</orientation>
    </subcellularLocation>
    <text evidence="5">Localizes to the Z ring in an FtsZ-dependent manner. Targeted to the membrane through a conserved C-terminal amphipathic helix.</text>
</comment>
<dbReference type="PANTHER" id="PTHR32432">
    <property type="entry name" value="CELL DIVISION PROTEIN FTSA-RELATED"/>
    <property type="match status" value="1"/>
</dbReference>
<accession>A0A1G2R371</accession>
<protein>
    <recommendedName>
        <fullName evidence="5 6">Cell division protein FtsA</fullName>
    </recommendedName>
</protein>
<dbReference type="SMART" id="SM00842">
    <property type="entry name" value="FtsA"/>
    <property type="match status" value="1"/>
</dbReference>
<dbReference type="GO" id="GO:0009898">
    <property type="term" value="C:cytoplasmic side of plasma membrane"/>
    <property type="evidence" value="ECO:0007669"/>
    <property type="project" value="UniProtKB-UniRule"/>
</dbReference>
<dbReference type="GO" id="GO:0043093">
    <property type="term" value="P:FtsZ-dependent cytokinesis"/>
    <property type="evidence" value="ECO:0007669"/>
    <property type="project" value="UniProtKB-UniRule"/>
</dbReference>
<dbReference type="InterPro" id="IPR043129">
    <property type="entry name" value="ATPase_NBD"/>
</dbReference>
<dbReference type="Pfam" id="PF02491">
    <property type="entry name" value="SHS2_FTSA"/>
    <property type="match status" value="1"/>
</dbReference>
<dbReference type="InterPro" id="IPR020823">
    <property type="entry name" value="Cell_div_FtsA"/>
</dbReference>
<evidence type="ECO:0000313" key="9">
    <source>
        <dbReference type="Proteomes" id="UP000176901"/>
    </source>
</evidence>
<evidence type="ECO:0000256" key="6">
    <source>
        <dbReference type="PIRNR" id="PIRNR003101"/>
    </source>
</evidence>
<reference evidence="8 9" key="1">
    <citation type="journal article" date="2016" name="Nat. Commun.">
        <title>Thousands of microbial genomes shed light on interconnected biogeochemical processes in an aquifer system.</title>
        <authorList>
            <person name="Anantharaman K."/>
            <person name="Brown C.T."/>
            <person name="Hug L.A."/>
            <person name="Sharon I."/>
            <person name="Castelle C.J."/>
            <person name="Probst A.J."/>
            <person name="Thomas B.C."/>
            <person name="Singh A."/>
            <person name="Wilkins M.J."/>
            <person name="Karaoz U."/>
            <person name="Brodie E.L."/>
            <person name="Williams K.H."/>
            <person name="Hubbard S.S."/>
            <person name="Banfield J.F."/>
        </authorList>
    </citation>
    <scope>NUCLEOTIDE SEQUENCE [LARGE SCALE GENOMIC DNA]</scope>
</reference>
<keyword evidence="4 5" id="KW-0131">Cell cycle</keyword>
<feature type="domain" description="SHS2" evidence="7">
    <location>
        <begin position="6"/>
        <end position="195"/>
    </location>
</feature>
<dbReference type="STRING" id="1802451.A3C82_00235"/>
<dbReference type="SUPFAM" id="SSF53067">
    <property type="entry name" value="Actin-like ATPase domain"/>
    <property type="match status" value="2"/>
</dbReference>
<evidence type="ECO:0000256" key="4">
    <source>
        <dbReference type="ARBA" id="ARBA00023306"/>
    </source>
</evidence>
<comment type="function">
    <text evidence="5 6">Cell division protein that is involved in the assembly of the Z ring. May serve as a membrane anchor for the Z ring.</text>
</comment>
<organism evidence="8 9">
    <name type="scientific">Candidatus Wildermuthbacteria bacterium RIFCSPHIGHO2_02_FULL_47_12</name>
    <dbReference type="NCBI Taxonomy" id="1802451"/>
    <lineage>
        <taxon>Bacteria</taxon>
        <taxon>Candidatus Wildermuthiibacteriota</taxon>
    </lineage>
</organism>
<comment type="similarity">
    <text evidence="5 6">Belongs to the FtsA/MreB family.</text>
</comment>
<dbReference type="PANTHER" id="PTHR32432:SF4">
    <property type="entry name" value="CELL DIVISION PROTEIN FTSA"/>
    <property type="match status" value="1"/>
</dbReference>
<keyword evidence="2 5" id="KW-0132">Cell division</keyword>
<keyword evidence="1 5" id="KW-1003">Cell membrane</keyword>
<comment type="caution">
    <text evidence="8">The sequence shown here is derived from an EMBL/GenBank/DDBJ whole genome shotgun (WGS) entry which is preliminary data.</text>
</comment>
<dbReference type="CDD" id="cd24048">
    <property type="entry name" value="ASKHA_NBD_FtsA"/>
    <property type="match status" value="1"/>
</dbReference>
<dbReference type="Pfam" id="PF14450">
    <property type="entry name" value="FtsA"/>
    <property type="match status" value="1"/>
</dbReference>
<evidence type="ECO:0000313" key="8">
    <source>
        <dbReference type="EMBL" id="OHA67276.1"/>
    </source>
</evidence>
<dbReference type="Proteomes" id="UP000176901">
    <property type="component" value="Unassembled WGS sequence"/>
</dbReference>
<evidence type="ECO:0000256" key="2">
    <source>
        <dbReference type="ARBA" id="ARBA00022618"/>
    </source>
</evidence>
<evidence type="ECO:0000256" key="3">
    <source>
        <dbReference type="ARBA" id="ARBA00023136"/>
    </source>
</evidence>
<keyword evidence="3 5" id="KW-0472">Membrane</keyword>